<reference evidence="2" key="2">
    <citation type="submission" date="2025-08" db="UniProtKB">
        <authorList>
            <consortium name="Ensembl"/>
        </authorList>
    </citation>
    <scope>IDENTIFICATION</scope>
</reference>
<evidence type="ECO:0000313" key="3">
    <source>
        <dbReference type="Proteomes" id="UP000314987"/>
    </source>
</evidence>
<proteinExistence type="predicted"/>
<keyword evidence="3" id="KW-1185">Reference proteome</keyword>
<feature type="domain" description="Ig-like" evidence="1">
    <location>
        <begin position="24"/>
        <end position="130"/>
    </location>
</feature>
<dbReference type="InterPro" id="IPR036179">
    <property type="entry name" value="Ig-like_dom_sf"/>
</dbReference>
<organism evidence="2 3">
    <name type="scientific">Vombatus ursinus</name>
    <name type="common">Common wombat</name>
    <dbReference type="NCBI Taxonomy" id="29139"/>
    <lineage>
        <taxon>Eukaryota</taxon>
        <taxon>Metazoa</taxon>
        <taxon>Chordata</taxon>
        <taxon>Craniata</taxon>
        <taxon>Vertebrata</taxon>
        <taxon>Euteleostomi</taxon>
        <taxon>Mammalia</taxon>
        <taxon>Metatheria</taxon>
        <taxon>Diprotodontia</taxon>
        <taxon>Vombatidae</taxon>
        <taxon>Vombatus</taxon>
    </lineage>
</organism>
<evidence type="ECO:0000259" key="1">
    <source>
        <dbReference type="PROSITE" id="PS50835"/>
    </source>
</evidence>
<reference evidence="2" key="3">
    <citation type="submission" date="2025-09" db="UniProtKB">
        <authorList>
            <consortium name="Ensembl"/>
        </authorList>
    </citation>
    <scope>IDENTIFICATION</scope>
</reference>
<dbReference type="SUPFAM" id="SSF48726">
    <property type="entry name" value="Immunoglobulin"/>
    <property type="match status" value="1"/>
</dbReference>
<dbReference type="InterPro" id="IPR013106">
    <property type="entry name" value="Ig_V-set"/>
</dbReference>
<dbReference type="Proteomes" id="UP000314987">
    <property type="component" value="Unassembled WGS sequence"/>
</dbReference>
<dbReference type="Gene3D" id="2.60.40.10">
    <property type="entry name" value="Immunoglobulins"/>
    <property type="match status" value="1"/>
</dbReference>
<dbReference type="GeneTree" id="ENSGT00940000165951"/>
<accession>A0A4X2LZ64</accession>
<dbReference type="Ensembl" id="ENSVURT00010030432.1">
    <property type="protein sequence ID" value="ENSVURP00010026715.1"/>
    <property type="gene ID" value="ENSVURG00010020459.1"/>
</dbReference>
<dbReference type="Pfam" id="PF07686">
    <property type="entry name" value="V-set"/>
    <property type="match status" value="1"/>
</dbReference>
<sequence>VQRLSPSIAEAPPLTFLFLSGVIPAIVLEQEKAVTVLVGGVSTLKCSMTGGSINNYYMYWNRKNQDNTLTFICEDNSCNMENFQSAIDSTNNKFTLKIIKPSVRDNGIYYCASDHHSASAPLLSNSETYSQTPIRAWLLPEELKGKWVEGNVDSQSQLRASYLGS</sequence>
<name>A0A4X2LZ64_VOMUR</name>
<dbReference type="AlphaFoldDB" id="A0A4X2LZ64"/>
<dbReference type="OMA" id="NGIYYCA"/>
<dbReference type="STRING" id="29139.ENSVURP00010026715"/>
<dbReference type="InterPro" id="IPR013783">
    <property type="entry name" value="Ig-like_fold"/>
</dbReference>
<evidence type="ECO:0000313" key="2">
    <source>
        <dbReference type="Ensembl" id="ENSVURP00010026715.1"/>
    </source>
</evidence>
<dbReference type="InterPro" id="IPR007110">
    <property type="entry name" value="Ig-like_dom"/>
</dbReference>
<dbReference type="PROSITE" id="PS50835">
    <property type="entry name" value="IG_LIKE"/>
    <property type="match status" value="1"/>
</dbReference>
<protein>
    <recommendedName>
        <fullName evidence="1">Ig-like domain-containing protein</fullName>
    </recommendedName>
</protein>
<reference evidence="3" key="1">
    <citation type="submission" date="2018-12" db="EMBL/GenBank/DDBJ databases">
        <authorList>
            <person name="Yazar S."/>
        </authorList>
    </citation>
    <scope>NUCLEOTIDE SEQUENCE [LARGE SCALE GENOMIC DNA]</scope>
</reference>